<dbReference type="InParanoid" id="A0A409VAM9"/>
<evidence type="ECO:0000256" key="6">
    <source>
        <dbReference type="ARBA" id="ARBA00022824"/>
    </source>
</evidence>
<dbReference type="InterPro" id="IPR037654">
    <property type="entry name" value="Big1"/>
</dbReference>
<keyword evidence="9" id="KW-0961">Cell wall biogenesis/degradation</keyword>
<dbReference type="GO" id="GO:0005789">
    <property type="term" value="C:endoplasmic reticulum membrane"/>
    <property type="evidence" value="ECO:0007669"/>
    <property type="project" value="UniProtKB-SubCell"/>
</dbReference>
<dbReference type="OrthoDB" id="10029326at2759"/>
<evidence type="ECO:0000256" key="1">
    <source>
        <dbReference type="ARBA" id="ARBA00004115"/>
    </source>
</evidence>
<dbReference type="GO" id="GO:0009272">
    <property type="term" value="P:fungal-type cell wall biogenesis"/>
    <property type="evidence" value="ECO:0007669"/>
    <property type="project" value="TreeGrafter"/>
</dbReference>
<comment type="caution">
    <text evidence="12">The sequence shown here is derived from an EMBL/GenBank/DDBJ whole genome shotgun (WGS) entry which is preliminary data.</text>
</comment>
<keyword evidence="5 11" id="KW-0732">Signal</keyword>
<comment type="similarity">
    <text evidence="2">Belongs to the BIG1 family.</text>
</comment>
<evidence type="ECO:0000256" key="4">
    <source>
        <dbReference type="ARBA" id="ARBA00022692"/>
    </source>
</evidence>
<evidence type="ECO:0000256" key="5">
    <source>
        <dbReference type="ARBA" id="ARBA00022729"/>
    </source>
</evidence>
<evidence type="ECO:0000313" key="13">
    <source>
        <dbReference type="Proteomes" id="UP000284842"/>
    </source>
</evidence>
<evidence type="ECO:0000256" key="11">
    <source>
        <dbReference type="SAM" id="SignalP"/>
    </source>
</evidence>
<evidence type="ECO:0000256" key="3">
    <source>
        <dbReference type="ARBA" id="ARBA00022089"/>
    </source>
</evidence>
<name>A0A409VAM9_9AGAR</name>
<evidence type="ECO:0000313" key="12">
    <source>
        <dbReference type="EMBL" id="PPQ63954.1"/>
    </source>
</evidence>
<keyword evidence="6" id="KW-0256">Endoplasmic reticulum</keyword>
<dbReference type="GO" id="GO:0071555">
    <property type="term" value="P:cell wall organization"/>
    <property type="evidence" value="ECO:0007669"/>
    <property type="project" value="UniProtKB-KW"/>
</dbReference>
<dbReference type="AlphaFoldDB" id="A0A409VAM9"/>
<dbReference type="PANTHER" id="PTHR28285:SF1">
    <property type="entry name" value="PROTEIN BIG1"/>
    <property type="match status" value="1"/>
</dbReference>
<evidence type="ECO:0000256" key="7">
    <source>
        <dbReference type="ARBA" id="ARBA00022989"/>
    </source>
</evidence>
<evidence type="ECO:0000256" key="10">
    <source>
        <dbReference type="SAM" id="Phobius"/>
    </source>
</evidence>
<evidence type="ECO:0000256" key="9">
    <source>
        <dbReference type="ARBA" id="ARBA00023316"/>
    </source>
</evidence>
<organism evidence="12 13">
    <name type="scientific">Panaeolus cyanescens</name>
    <dbReference type="NCBI Taxonomy" id="181874"/>
    <lineage>
        <taxon>Eukaryota</taxon>
        <taxon>Fungi</taxon>
        <taxon>Dikarya</taxon>
        <taxon>Basidiomycota</taxon>
        <taxon>Agaricomycotina</taxon>
        <taxon>Agaricomycetes</taxon>
        <taxon>Agaricomycetidae</taxon>
        <taxon>Agaricales</taxon>
        <taxon>Agaricineae</taxon>
        <taxon>Galeropsidaceae</taxon>
        <taxon>Panaeolus</taxon>
    </lineage>
</organism>
<dbReference type="Proteomes" id="UP000284842">
    <property type="component" value="Unassembled WGS sequence"/>
</dbReference>
<sequence>MLKSLLIVSAVLSSVSAYSNTHPVVAWSSTKSYALDSLPYRLDQAERPPSLLNALFDSDDVCNHDAIVIIEHPGLHASDLRSLSAHGHVPRSLDSAISARQFPYIPTDTLADISSIADSVSSRCQSKLVQYEPGNAPSLQAGKKHTVCMKMPHVNQSGNERMEKMMQHDSTLGSELSTLASIFPDYLVVYAGSPLPPHLNKRQQPDVPDRPILDMGSTLPTFTASANWTEPTGGILHKYQILSPALITSLLVVFFMVVPLVLIGIKALSSIQSPLRVEAPKGFNAHERKTQ</sequence>
<accession>A0A409VAM9</accession>
<reference evidence="12 13" key="1">
    <citation type="journal article" date="2018" name="Evol. Lett.">
        <title>Horizontal gene cluster transfer increased hallucinogenic mushroom diversity.</title>
        <authorList>
            <person name="Reynolds H.T."/>
            <person name="Vijayakumar V."/>
            <person name="Gluck-Thaler E."/>
            <person name="Korotkin H.B."/>
            <person name="Matheny P.B."/>
            <person name="Slot J.C."/>
        </authorList>
    </citation>
    <scope>NUCLEOTIDE SEQUENCE [LARGE SCALE GENOMIC DNA]</scope>
    <source>
        <strain evidence="12 13">2629</strain>
    </source>
</reference>
<keyword evidence="8 10" id="KW-0472">Membrane</keyword>
<proteinExistence type="inferred from homology"/>
<evidence type="ECO:0000256" key="2">
    <source>
        <dbReference type="ARBA" id="ARBA00008203"/>
    </source>
</evidence>
<dbReference type="PANTHER" id="PTHR28285">
    <property type="entry name" value="PROTEIN BIG1"/>
    <property type="match status" value="1"/>
</dbReference>
<feature type="transmembrane region" description="Helical" evidence="10">
    <location>
        <begin position="241"/>
        <end position="265"/>
    </location>
</feature>
<protein>
    <recommendedName>
        <fullName evidence="3">Protein BIG1</fullName>
    </recommendedName>
</protein>
<keyword evidence="7 10" id="KW-1133">Transmembrane helix</keyword>
<comment type="subcellular location">
    <subcellularLocation>
        <location evidence="1">Endoplasmic reticulum membrane</location>
        <topology evidence="1">Single-pass type I membrane protein</topology>
    </subcellularLocation>
</comment>
<keyword evidence="4 10" id="KW-0812">Transmembrane</keyword>
<dbReference type="EMBL" id="NHTK01006102">
    <property type="protein sequence ID" value="PPQ63954.1"/>
    <property type="molecule type" value="Genomic_DNA"/>
</dbReference>
<gene>
    <name evidence="12" type="ORF">CVT24_009077</name>
</gene>
<evidence type="ECO:0000256" key="8">
    <source>
        <dbReference type="ARBA" id="ARBA00023136"/>
    </source>
</evidence>
<dbReference type="GO" id="GO:0006078">
    <property type="term" value="P:(1-&gt;6)-beta-D-glucan biosynthetic process"/>
    <property type="evidence" value="ECO:0007669"/>
    <property type="project" value="TreeGrafter"/>
</dbReference>
<feature type="signal peptide" evidence="11">
    <location>
        <begin position="1"/>
        <end position="17"/>
    </location>
</feature>
<feature type="chain" id="PRO_5019365723" description="Protein BIG1" evidence="11">
    <location>
        <begin position="18"/>
        <end position="291"/>
    </location>
</feature>
<keyword evidence="13" id="KW-1185">Reference proteome</keyword>